<proteinExistence type="predicted"/>
<protein>
    <submittedName>
        <fullName evidence="1">Uncharacterized protein</fullName>
    </submittedName>
</protein>
<dbReference type="EMBL" id="CP029397">
    <property type="protein sequence ID" value="AWL29002.1"/>
    <property type="molecule type" value="Genomic_DNA"/>
</dbReference>
<keyword evidence="2" id="KW-1185">Reference proteome</keyword>
<dbReference type="RefSeq" id="WP_065995083.1">
    <property type="nucleotide sequence ID" value="NZ_CP029397.2"/>
</dbReference>
<reference evidence="1" key="1">
    <citation type="submission" date="2019-08" db="EMBL/GenBank/DDBJ databases">
        <title>The complete genome of Acinetobacter defluvii strain WCHAD010030.</title>
        <authorList>
            <person name="Hu Y."/>
            <person name="Qin J."/>
            <person name="Feng Y."/>
            <person name="Zong Z."/>
        </authorList>
    </citation>
    <scope>NUCLEOTIDE SEQUENCE</scope>
    <source>
        <strain evidence="1">WCHA30</strain>
    </source>
</reference>
<dbReference type="KEGG" id="adv:DJ533_10710"/>
<name>A0A2S2FFA0_9GAMM</name>
<evidence type="ECO:0000313" key="1">
    <source>
        <dbReference type="EMBL" id="AWL29002.1"/>
    </source>
</evidence>
<organism evidence="1 2">
    <name type="scientific">Acinetobacter defluvii</name>
    <dbReference type="NCBI Taxonomy" id="1871111"/>
    <lineage>
        <taxon>Bacteria</taxon>
        <taxon>Pseudomonadati</taxon>
        <taxon>Pseudomonadota</taxon>
        <taxon>Gammaproteobacteria</taxon>
        <taxon>Moraxellales</taxon>
        <taxon>Moraxellaceae</taxon>
        <taxon>Acinetobacter</taxon>
    </lineage>
</organism>
<sequence length="90" mass="9981">MATSKCGNCNSASFELEIKSDVKGSAYPFTFIQCSSCGSVVGVLEEKNSEWLLSQLRKKIENIEVITSNIDSNIVKLPKIVKQFFKSSKK</sequence>
<evidence type="ECO:0000313" key="2">
    <source>
        <dbReference type="Proteomes" id="UP000245977"/>
    </source>
</evidence>
<dbReference type="AlphaFoldDB" id="A0A2S2FFA0"/>
<accession>A0A2S2FFA0</accession>
<dbReference type="OrthoDB" id="1798861at2"/>
<dbReference type="Proteomes" id="UP000245977">
    <property type="component" value="Chromosome"/>
</dbReference>
<gene>
    <name evidence="1" type="ORF">DJ533_10710</name>
</gene>